<accession>A0A370BHP0</accession>
<evidence type="ECO:0000313" key="1">
    <source>
        <dbReference type="EMBL" id="RDG39186.1"/>
    </source>
</evidence>
<dbReference type="Proteomes" id="UP000253741">
    <property type="component" value="Unassembled WGS sequence"/>
</dbReference>
<name>A0A370BHP0_9ACTN</name>
<keyword evidence="2" id="KW-1185">Reference proteome</keyword>
<dbReference type="EMBL" id="QQNA01000030">
    <property type="protein sequence ID" value="RDG39186.1"/>
    <property type="molecule type" value="Genomic_DNA"/>
</dbReference>
<reference evidence="1 2" key="1">
    <citation type="submission" date="2018-07" db="EMBL/GenBank/DDBJ databases">
        <title>Streptomyces species from bats.</title>
        <authorList>
            <person name="Dunlap C."/>
        </authorList>
    </citation>
    <scope>NUCLEOTIDE SEQUENCE [LARGE SCALE GENOMIC DNA]</scope>
    <source>
        <strain evidence="1 2">AC230</strain>
    </source>
</reference>
<gene>
    <name evidence="1" type="ORF">DVH02_05295</name>
</gene>
<sequence>MPVQVRPAQLDARWSKGRTRRLHTDLGSSMCRCATWVASQGPGGRLHPPGPLLCAAFCGLLRPAAAFCGRCAALLRPSLRGPHCR</sequence>
<protein>
    <submittedName>
        <fullName evidence="1">Uncharacterized protein</fullName>
    </submittedName>
</protein>
<dbReference type="AlphaFoldDB" id="A0A370BHP0"/>
<proteinExistence type="predicted"/>
<comment type="caution">
    <text evidence="1">The sequence shown here is derived from an EMBL/GenBank/DDBJ whole genome shotgun (WGS) entry which is preliminary data.</text>
</comment>
<evidence type="ECO:0000313" key="2">
    <source>
        <dbReference type="Proteomes" id="UP000253741"/>
    </source>
</evidence>
<organism evidence="1 2">
    <name type="scientific">Streptomyces corynorhini</name>
    <dbReference type="NCBI Taxonomy" id="2282652"/>
    <lineage>
        <taxon>Bacteria</taxon>
        <taxon>Bacillati</taxon>
        <taxon>Actinomycetota</taxon>
        <taxon>Actinomycetes</taxon>
        <taxon>Kitasatosporales</taxon>
        <taxon>Streptomycetaceae</taxon>
        <taxon>Streptomyces</taxon>
    </lineage>
</organism>